<evidence type="ECO:0000313" key="7">
    <source>
        <dbReference type="EMBL" id="CAE7791973.1"/>
    </source>
</evidence>
<keyword evidence="3" id="KW-0223">Dioxygenase</keyword>
<dbReference type="GO" id="GO:0051213">
    <property type="term" value="F:dioxygenase activity"/>
    <property type="evidence" value="ECO:0007669"/>
    <property type="project" value="UniProtKB-KW"/>
</dbReference>
<dbReference type="GO" id="GO:0046872">
    <property type="term" value="F:metal ion binding"/>
    <property type="evidence" value="ECO:0007669"/>
    <property type="project" value="UniProtKB-KW"/>
</dbReference>
<evidence type="ECO:0000256" key="2">
    <source>
        <dbReference type="ARBA" id="ARBA00022723"/>
    </source>
</evidence>
<evidence type="ECO:0000313" key="8">
    <source>
        <dbReference type="Proteomes" id="UP000601435"/>
    </source>
</evidence>
<evidence type="ECO:0000256" key="5">
    <source>
        <dbReference type="ARBA" id="ARBA00023004"/>
    </source>
</evidence>
<dbReference type="AlphaFoldDB" id="A0A812YR86"/>
<feature type="domain" description="TauD/TfdA-like" evidence="6">
    <location>
        <begin position="25"/>
        <end position="344"/>
    </location>
</feature>
<comment type="similarity">
    <text evidence="1">Belongs to the TfdA dioxygenase family.</text>
</comment>
<dbReference type="InterPro" id="IPR051178">
    <property type="entry name" value="TfdA_dioxygenase"/>
</dbReference>
<keyword evidence="5" id="KW-0408">Iron</keyword>
<dbReference type="PANTHER" id="PTHR43779">
    <property type="entry name" value="DIOXYGENASE RV0097-RELATED"/>
    <property type="match status" value="1"/>
</dbReference>
<evidence type="ECO:0000256" key="4">
    <source>
        <dbReference type="ARBA" id="ARBA00023002"/>
    </source>
</evidence>
<keyword evidence="2" id="KW-0479">Metal-binding</keyword>
<dbReference type="OrthoDB" id="3475258at2759"/>
<evidence type="ECO:0000259" key="6">
    <source>
        <dbReference type="Pfam" id="PF02668"/>
    </source>
</evidence>
<dbReference type="Proteomes" id="UP000601435">
    <property type="component" value="Unassembled WGS sequence"/>
</dbReference>
<protein>
    <submittedName>
        <fullName evidence="7">TauD protein</fullName>
    </submittedName>
</protein>
<gene>
    <name evidence="7" type="primary">tauD</name>
    <name evidence="7" type="ORF">SNEC2469_LOCUS23273</name>
</gene>
<accession>A0A812YR86</accession>
<comment type="caution">
    <text evidence="7">The sequence shown here is derived from an EMBL/GenBank/DDBJ whole genome shotgun (WGS) entry which is preliminary data.</text>
</comment>
<dbReference type="PANTHER" id="PTHR43779:SF3">
    <property type="entry name" value="(3R)-3-[(CARBOXYMETHYL)AMINO]FATTY ACID OXYGENASE_DECARBOXYLASE"/>
    <property type="match status" value="1"/>
</dbReference>
<reference evidence="7" key="1">
    <citation type="submission" date="2021-02" db="EMBL/GenBank/DDBJ databases">
        <authorList>
            <person name="Dougan E. K."/>
            <person name="Rhodes N."/>
            <person name="Thang M."/>
            <person name="Chan C."/>
        </authorList>
    </citation>
    <scope>NUCLEOTIDE SEQUENCE</scope>
</reference>
<evidence type="ECO:0000256" key="1">
    <source>
        <dbReference type="ARBA" id="ARBA00005896"/>
    </source>
</evidence>
<keyword evidence="8" id="KW-1185">Reference proteome</keyword>
<name>A0A812YR86_9DINO</name>
<dbReference type="InterPro" id="IPR003819">
    <property type="entry name" value="TauD/TfdA-like"/>
</dbReference>
<dbReference type="SUPFAM" id="SSF51197">
    <property type="entry name" value="Clavaminate synthase-like"/>
    <property type="match status" value="1"/>
</dbReference>
<dbReference type="InterPro" id="IPR042098">
    <property type="entry name" value="TauD-like_sf"/>
</dbReference>
<dbReference type="EMBL" id="CAJNJA010043241">
    <property type="protein sequence ID" value="CAE7791973.1"/>
    <property type="molecule type" value="Genomic_DNA"/>
</dbReference>
<dbReference type="Pfam" id="PF02668">
    <property type="entry name" value="TauD"/>
    <property type="match status" value="1"/>
</dbReference>
<sequence>MTATKRFRLHRKSPAPHGPLVQWSPIKKHFGAVVCNLRTEDLRCPLRRSALARLLAARGGLLALRGLRGLQAQELVELTSAFGACEPQLAAQRSQALVPGTHNGAVMRIGNSRDPNTGELNASFTISAQLPRNDDSLQVCQYSPASQQPRWHTDATFRCRPPTGSLLYSIEVPPSGGDTCFADAATAFERLPLEARSRLESLEAVCSQAHHDALHNARKPGTYATMEEEQRRQTPLMAVPLVMTHPVTGRKSLYGANSSVFHVQRRGADGPSASLLERAEGAEAYEDPSVDELRKWLPHATGPEFVVRWRWQPGDLVIWDNRSTMHCATGFDHEHYTRQLWRTTFHDMSWDPPVRRLARDPAS</sequence>
<keyword evidence="4" id="KW-0560">Oxidoreductase</keyword>
<organism evidence="7 8">
    <name type="scientific">Symbiodinium necroappetens</name>
    <dbReference type="NCBI Taxonomy" id="1628268"/>
    <lineage>
        <taxon>Eukaryota</taxon>
        <taxon>Sar</taxon>
        <taxon>Alveolata</taxon>
        <taxon>Dinophyceae</taxon>
        <taxon>Suessiales</taxon>
        <taxon>Symbiodiniaceae</taxon>
        <taxon>Symbiodinium</taxon>
    </lineage>
</organism>
<evidence type="ECO:0000256" key="3">
    <source>
        <dbReference type="ARBA" id="ARBA00022964"/>
    </source>
</evidence>
<proteinExistence type="inferred from homology"/>
<dbReference type="Gene3D" id="3.60.130.10">
    <property type="entry name" value="Clavaminate synthase-like"/>
    <property type="match status" value="1"/>
</dbReference>